<reference evidence="7 8" key="2">
    <citation type="submission" date="2019-02" db="EMBL/GenBank/DDBJ databases">
        <title>'Lichenibacterium ramalinii' gen. nov. sp. nov., 'Lichenibacterium minor' gen. nov. sp. nov.</title>
        <authorList>
            <person name="Pankratov T."/>
        </authorList>
    </citation>
    <scope>NUCLEOTIDE SEQUENCE [LARGE SCALE GENOMIC DNA]</scope>
    <source>
        <strain evidence="7 8">RmlP001</strain>
    </source>
</reference>
<evidence type="ECO:0000256" key="4">
    <source>
        <dbReference type="ARBA" id="ARBA00022729"/>
    </source>
</evidence>
<dbReference type="Pfam" id="PF13416">
    <property type="entry name" value="SBP_bac_8"/>
    <property type="match status" value="1"/>
</dbReference>
<dbReference type="PROSITE" id="PS51318">
    <property type="entry name" value="TAT"/>
    <property type="match status" value="1"/>
</dbReference>
<feature type="chain" id="PRO_5020418706" evidence="6">
    <location>
        <begin position="36"/>
        <end position="356"/>
    </location>
</feature>
<protein>
    <submittedName>
        <fullName evidence="7">ABC transporter substrate-binding protein</fullName>
    </submittedName>
</protein>
<evidence type="ECO:0000256" key="3">
    <source>
        <dbReference type="ARBA" id="ARBA00022448"/>
    </source>
</evidence>
<dbReference type="GO" id="GO:0015888">
    <property type="term" value="P:thiamine transport"/>
    <property type="evidence" value="ECO:0007669"/>
    <property type="project" value="TreeGrafter"/>
</dbReference>
<sequence>MTERFDPVSRRMLLKGMGGLSLAASMPGLASRASAADAPLTVADPGGPYGPAYRSAFYDPFEKATGIRVVNVAREAEPTAQFKAMVETKAYTWDVCTLTLSARDILEKQKLLEPIDLPPAQAPGLMAEGLTPVWLGVDVYSTIQAFRTDRFKGKSPNSWADFWNVADFPGRRSLRKNPIDTLEQALLADGVALDKLYPLDVERAFRSLDRIKPDVAVWWTSGAQSSQLIQSGEVDMIALWNARAQATVDGGAPVKIVWNQGLYSIEGWGIPKGCPRADAARRFVRFCADPKQQALFTNVLSYGPTNLDAYRDIPAARASTLPTAPENLKLMTIARESWWSVNRAAMTERFNTWILD</sequence>
<comment type="subcellular location">
    <subcellularLocation>
        <location evidence="1">Periplasm</location>
    </subcellularLocation>
</comment>
<comment type="similarity">
    <text evidence="2">Belongs to the bacterial solute-binding protein 1 family.</text>
</comment>
<keyword evidence="8" id="KW-1185">Reference proteome</keyword>
<dbReference type="InterPro" id="IPR006311">
    <property type="entry name" value="TAT_signal"/>
</dbReference>
<dbReference type="Gene3D" id="3.40.190.10">
    <property type="entry name" value="Periplasmic binding protein-like II"/>
    <property type="match status" value="2"/>
</dbReference>
<keyword evidence="4 6" id="KW-0732">Signal</keyword>
<evidence type="ECO:0000313" key="7">
    <source>
        <dbReference type="EMBL" id="RYB01468.1"/>
    </source>
</evidence>
<evidence type="ECO:0000256" key="1">
    <source>
        <dbReference type="ARBA" id="ARBA00004418"/>
    </source>
</evidence>
<keyword evidence="5" id="KW-0574">Periplasm</keyword>
<dbReference type="Proteomes" id="UP000289411">
    <property type="component" value="Unassembled WGS sequence"/>
</dbReference>
<evidence type="ECO:0000256" key="5">
    <source>
        <dbReference type="ARBA" id="ARBA00022764"/>
    </source>
</evidence>
<dbReference type="EMBL" id="QYBC01000039">
    <property type="protein sequence ID" value="RYB01468.1"/>
    <property type="molecule type" value="Genomic_DNA"/>
</dbReference>
<dbReference type="SUPFAM" id="SSF53850">
    <property type="entry name" value="Periplasmic binding protein-like II"/>
    <property type="match status" value="1"/>
</dbReference>
<dbReference type="GO" id="GO:0030975">
    <property type="term" value="F:thiamine binding"/>
    <property type="evidence" value="ECO:0007669"/>
    <property type="project" value="TreeGrafter"/>
</dbReference>
<dbReference type="PANTHER" id="PTHR30006:SF3">
    <property type="entry name" value="THIAMINE-BINDING PERIPLASMIC PROTEIN"/>
    <property type="match status" value="1"/>
</dbReference>
<evidence type="ECO:0000256" key="6">
    <source>
        <dbReference type="SAM" id="SignalP"/>
    </source>
</evidence>
<dbReference type="RefSeq" id="WP_129222156.1">
    <property type="nucleotide sequence ID" value="NZ_QYBC01000039.1"/>
</dbReference>
<evidence type="ECO:0000256" key="2">
    <source>
        <dbReference type="ARBA" id="ARBA00008520"/>
    </source>
</evidence>
<dbReference type="OrthoDB" id="9815444at2"/>
<reference evidence="7 8" key="1">
    <citation type="submission" date="2018-09" db="EMBL/GenBank/DDBJ databases">
        <authorList>
            <person name="Grouzdev D.S."/>
            <person name="Krutkina M.S."/>
        </authorList>
    </citation>
    <scope>NUCLEOTIDE SEQUENCE [LARGE SCALE GENOMIC DNA]</scope>
    <source>
        <strain evidence="7 8">RmlP001</strain>
    </source>
</reference>
<dbReference type="GO" id="GO:0030288">
    <property type="term" value="C:outer membrane-bounded periplasmic space"/>
    <property type="evidence" value="ECO:0007669"/>
    <property type="project" value="TreeGrafter"/>
</dbReference>
<dbReference type="PANTHER" id="PTHR30006">
    <property type="entry name" value="THIAMINE-BINDING PERIPLASMIC PROTEIN-RELATED"/>
    <property type="match status" value="1"/>
</dbReference>
<evidence type="ECO:0000313" key="8">
    <source>
        <dbReference type="Proteomes" id="UP000289411"/>
    </source>
</evidence>
<accession>A0A4Q2R9F5</accession>
<dbReference type="InterPro" id="IPR006059">
    <property type="entry name" value="SBP"/>
</dbReference>
<organism evidence="7 8">
    <name type="scientific">Lichenibacterium ramalinae</name>
    <dbReference type="NCBI Taxonomy" id="2316527"/>
    <lineage>
        <taxon>Bacteria</taxon>
        <taxon>Pseudomonadati</taxon>
        <taxon>Pseudomonadota</taxon>
        <taxon>Alphaproteobacteria</taxon>
        <taxon>Hyphomicrobiales</taxon>
        <taxon>Lichenihabitantaceae</taxon>
        <taxon>Lichenibacterium</taxon>
    </lineage>
</organism>
<comment type="caution">
    <text evidence="7">The sequence shown here is derived from an EMBL/GenBank/DDBJ whole genome shotgun (WGS) entry which is preliminary data.</text>
</comment>
<feature type="signal peptide" evidence="6">
    <location>
        <begin position="1"/>
        <end position="35"/>
    </location>
</feature>
<dbReference type="AlphaFoldDB" id="A0A4Q2R9F5"/>
<keyword evidence="3" id="KW-0813">Transport</keyword>
<dbReference type="CDD" id="cd13589">
    <property type="entry name" value="PBP2_polyamine_RpCGA009"/>
    <property type="match status" value="1"/>
</dbReference>
<proteinExistence type="inferred from homology"/>
<gene>
    <name evidence="7" type="ORF">D3272_26005</name>
</gene>
<dbReference type="GO" id="GO:0030976">
    <property type="term" value="F:thiamine pyrophosphate binding"/>
    <property type="evidence" value="ECO:0007669"/>
    <property type="project" value="TreeGrafter"/>
</dbReference>
<name>A0A4Q2R9F5_9HYPH</name>